<feature type="transmembrane region" description="Helical" evidence="1">
    <location>
        <begin position="44"/>
        <end position="66"/>
    </location>
</feature>
<evidence type="ECO:0000313" key="5">
    <source>
        <dbReference type="Proteomes" id="UP000279336"/>
    </source>
</evidence>
<dbReference type="RefSeq" id="WP_119161900.1">
    <property type="nucleotide sequence ID" value="NZ_LR134442.1"/>
</dbReference>
<evidence type="ECO:0000313" key="2">
    <source>
        <dbReference type="EMBL" id="RLP09656.1"/>
    </source>
</evidence>
<reference evidence="3" key="1">
    <citation type="submission" date="2018-08" db="EMBL/GenBank/DDBJ databases">
        <authorList>
            <person name="Ferrada E.E."/>
            <person name="Latorre B.A."/>
        </authorList>
    </citation>
    <scope>NUCLEOTIDE SEQUENCE [LARGE SCALE GENOMIC DNA]</scope>
    <source>
        <strain evidence="3">Propionibacterium_australiense1</strain>
    </source>
</reference>
<sequence>MAAVFTEVRKIGTLRRSWVLLAASVAWAVLLGAAVRRVNGAGSASLATVMPLALVGCVVGGAGLAGQEYVRQHRSTLLATPDRRRWAAARAVVLEATVLGFSTPTGTALALALGCADPRHALGAVAHLLLVSTLAWFAAETTRSTVRGTVLTLAVVWIAPALIRTAAPRLAGWLPTGAAAGLLDGNRISARDLLVMAGWLACLAAGALVSWRRDS</sequence>
<evidence type="ECO:0008006" key="6">
    <source>
        <dbReference type="Google" id="ProtNLM"/>
    </source>
</evidence>
<reference evidence="4" key="2">
    <citation type="submission" date="2018-08" db="EMBL/GenBank/DDBJ databases">
        <authorList>
            <person name="Hornung B."/>
        </authorList>
    </citation>
    <scope>NUCLEOTIDE SEQUENCE [LARGE SCALE GENOMIC DNA]</scope>
</reference>
<protein>
    <recommendedName>
        <fullName evidence="6">ABC-2 family transporter protein</fullName>
    </recommendedName>
</protein>
<feature type="transmembrane region" description="Helical" evidence="1">
    <location>
        <begin position="87"/>
        <end position="114"/>
    </location>
</feature>
<dbReference type="Proteomes" id="UP000263928">
    <property type="component" value="Unassembled WGS sequence"/>
</dbReference>
<name>A0A383S6U7_9ACTN</name>
<keyword evidence="1" id="KW-1133">Transmembrane helix</keyword>
<feature type="transmembrane region" description="Helical" evidence="1">
    <location>
        <begin position="150"/>
        <end position="167"/>
    </location>
</feature>
<keyword evidence="1" id="KW-0812">Transmembrane</keyword>
<dbReference type="AlphaFoldDB" id="A0A383S6U7"/>
<keyword evidence="4" id="KW-1185">Reference proteome</keyword>
<accession>A0A383S6U7</accession>
<feature type="transmembrane region" description="Helical" evidence="1">
    <location>
        <begin position="18"/>
        <end position="38"/>
    </location>
</feature>
<keyword evidence="1" id="KW-0472">Membrane</keyword>
<organism evidence="3 4">
    <name type="scientific">Propionibacterium australiense</name>
    <dbReference type="NCBI Taxonomy" id="119981"/>
    <lineage>
        <taxon>Bacteria</taxon>
        <taxon>Bacillati</taxon>
        <taxon>Actinomycetota</taxon>
        <taxon>Actinomycetes</taxon>
        <taxon>Propionibacteriales</taxon>
        <taxon>Propionibacteriaceae</taxon>
        <taxon>Propionibacterium</taxon>
    </lineage>
</organism>
<reference evidence="2 5" key="3">
    <citation type="submission" date="2018-10" db="EMBL/GenBank/DDBJ databases">
        <title>Propionibacterium australiense Genome Sequencing and Assembly.</title>
        <authorList>
            <person name="Bernier A.-M."/>
            <person name="Bernard K."/>
        </authorList>
    </citation>
    <scope>NUCLEOTIDE SEQUENCE [LARGE SCALE GENOMIC DNA]</scope>
    <source>
        <strain evidence="2 5">NML98A078</strain>
    </source>
</reference>
<evidence type="ECO:0000256" key="1">
    <source>
        <dbReference type="SAM" id="Phobius"/>
    </source>
</evidence>
<gene>
    <name evidence="2" type="ORF">D7U36_07655</name>
    <name evidence="3" type="ORF">PROPAUS_1482</name>
</gene>
<dbReference type="EMBL" id="RCIW01000010">
    <property type="protein sequence ID" value="RLP09656.1"/>
    <property type="molecule type" value="Genomic_DNA"/>
</dbReference>
<evidence type="ECO:0000313" key="3">
    <source>
        <dbReference type="EMBL" id="SYZ33563.1"/>
    </source>
</evidence>
<dbReference type="EMBL" id="UNQJ01000009">
    <property type="protein sequence ID" value="SYZ33563.1"/>
    <property type="molecule type" value="Genomic_DNA"/>
</dbReference>
<feature type="transmembrane region" description="Helical" evidence="1">
    <location>
        <begin position="193"/>
        <end position="211"/>
    </location>
</feature>
<dbReference type="OrthoDB" id="9970495at2"/>
<evidence type="ECO:0000313" key="4">
    <source>
        <dbReference type="Proteomes" id="UP000263928"/>
    </source>
</evidence>
<dbReference type="Proteomes" id="UP000279336">
    <property type="component" value="Unassembled WGS sequence"/>
</dbReference>
<proteinExistence type="predicted"/>
<feature type="transmembrane region" description="Helical" evidence="1">
    <location>
        <begin position="120"/>
        <end position="138"/>
    </location>
</feature>